<protein>
    <submittedName>
        <fullName evidence="6">Uncharacterized protein</fullName>
    </submittedName>
</protein>
<evidence type="ECO:0000313" key="7">
    <source>
        <dbReference type="Proteomes" id="UP000015106"/>
    </source>
</evidence>
<evidence type="ECO:0000313" key="6">
    <source>
        <dbReference type="EnsemblPlants" id="TuG1812G0700003157.01.T02"/>
    </source>
</evidence>
<sequence>METPSSTDPPTHAHQFWRWMGRTSSSDGWGAPVLAMAAPDPHPPVRWRSAASRSTCAMEAGRIGVARHTTPELDAVLVVDNDATPTGPRRPRSDPPSFLPCVRGTTTARGRPMCVVDQEVENRLALLVHITSLCFPLDTWRERRKMADEGMANCIDIILAIILPPLGVFLKFACGLSF</sequence>
<organism evidence="6 7">
    <name type="scientific">Triticum urartu</name>
    <name type="common">Red wild einkorn</name>
    <name type="synonym">Crithodium urartu</name>
    <dbReference type="NCBI Taxonomy" id="4572"/>
    <lineage>
        <taxon>Eukaryota</taxon>
        <taxon>Viridiplantae</taxon>
        <taxon>Streptophyta</taxon>
        <taxon>Embryophyta</taxon>
        <taxon>Tracheophyta</taxon>
        <taxon>Spermatophyta</taxon>
        <taxon>Magnoliopsida</taxon>
        <taxon>Liliopsida</taxon>
        <taxon>Poales</taxon>
        <taxon>Poaceae</taxon>
        <taxon>BOP clade</taxon>
        <taxon>Pooideae</taxon>
        <taxon>Triticodae</taxon>
        <taxon>Triticeae</taxon>
        <taxon>Triticinae</taxon>
        <taxon>Triticum</taxon>
    </lineage>
</organism>
<dbReference type="Proteomes" id="UP000015106">
    <property type="component" value="Chromosome 7"/>
</dbReference>
<accession>A0A8R7V4B7</accession>
<dbReference type="Pfam" id="PF01679">
    <property type="entry name" value="Pmp3"/>
    <property type="match status" value="1"/>
</dbReference>
<dbReference type="AlphaFoldDB" id="A0A8R7V4B7"/>
<proteinExistence type="inferred from homology"/>
<keyword evidence="7" id="KW-1185">Reference proteome</keyword>
<dbReference type="GO" id="GO:0016020">
    <property type="term" value="C:membrane"/>
    <property type="evidence" value="ECO:0007669"/>
    <property type="project" value="UniProtKB-SubCell"/>
</dbReference>
<evidence type="ECO:0000256" key="5">
    <source>
        <dbReference type="ARBA" id="ARBA00023136"/>
    </source>
</evidence>
<reference evidence="6" key="2">
    <citation type="submission" date="2018-03" db="EMBL/GenBank/DDBJ databases">
        <title>The Triticum urartu genome reveals the dynamic nature of wheat genome evolution.</title>
        <authorList>
            <person name="Ling H."/>
            <person name="Ma B."/>
            <person name="Shi X."/>
            <person name="Liu H."/>
            <person name="Dong L."/>
            <person name="Sun H."/>
            <person name="Cao Y."/>
            <person name="Gao Q."/>
            <person name="Zheng S."/>
            <person name="Li Y."/>
            <person name="Yu Y."/>
            <person name="Du H."/>
            <person name="Qi M."/>
            <person name="Li Y."/>
            <person name="Yu H."/>
            <person name="Cui Y."/>
            <person name="Wang N."/>
            <person name="Chen C."/>
            <person name="Wu H."/>
            <person name="Zhao Y."/>
            <person name="Zhang J."/>
            <person name="Li Y."/>
            <person name="Zhou W."/>
            <person name="Zhang B."/>
            <person name="Hu W."/>
            <person name="Eijk M."/>
            <person name="Tang J."/>
            <person name="Witsenboer H."/>
            <person name="Zhao S."/>
            <person name="Li Z."/>
            <person name="Zhang A."/>
            <person name="Wang D."/>
            <person name="Liang C."/>
        </authorList>
    </citation>
    <scope>NUCLEOTIDE SEQUENCE [LARGE SCALE GENOMIC DNA]</scope>
    <source>
        <strain evidence="6">cv. G1812</strain>
    </source>
</reference>
<name>A0A8R7V4B7_TRIUA</name>
<evidence type="ECO:0000256" key="4">
    <source>
        <dbReference type="ARBA" id="ARBA00022989"/>
    </source>
</evidence>
<keyword evidence="3" id="KW-0812">Transmembrane</keyword>
<evidence type="ECO:0000256" key="1">
    <source>
        <dbReference type="ARBA" id="ARBA00004370"/>
    </source>
</evidence>
<comment type="similarity">
    <text evidence="2">Belongs to the UPF0057 (PMP3) family.</text>
</comment>
<reference evidence="7" key="1">
    <citation type="journal article" date="2013" name="Nature">
        <title>Draft genome of the wheat A-genome progenitor Triticum urartu.</title>
        <authorList>
            <person name="Ling H.Q."/>
            <person name="Zhao S."/>
            <person name="Liu D."/>
            <person name="Wang J."/>
            <person name="Sun H."/>
            <person name="Zhang C."/>
            <person name="Fan H."/>
            <person name="Li D."/>
            <person name="Dong L."/>
            <person name="Tao Y."/>
            <person name="Gao C."/>
            <person name="Wu H."/>
            <person name="Li Y."/>
            <person name="Cui Y."/>
            <person name="Guo X."/>
            <person name="Zheng S."/>
            <person name="Wang B."/>
            <person name="Yu K."/>
            <person name="Liang Q."/>
            <person name="Yang W."/>
            <person name="Lou X."/>
            <person name="Chen J."/>
            <person name="Feng M."/>
            <person name="Jian J."/>
            <person name="Zhang X."/>
            <person name="Luo G."/>
            <person name="Jiang Y."/>
            <person name="Liu J."/>
            <person name="Wang Z."/>
            <person name="Sha Y."/>
            <person name="Zhang B."/>
            <person name="Wu H."/>
            <person name="Tang D."/>
            <person name="Shen Q."/>
            <person name="Xue P."/>
            <person name="Zou S."/>
            <person name="Wang X."/>
            <person name="Liu X."/>
            <person name="Wang F."/>
            <person name="Yang Y."/>
            <person name="An X."/>
            <person name="Dong Z."/>
            <person name="Zhang K."/>
            <person name="Zhang X."/>
            <person name="Luo M.C."/>
            <person name="Dvorak J."/>
            <person name="Tong Y."/>
            <person name="Wang J."/>
            <person name="Yang H."/>
            <person name="Li Z."/>
            <person name="Wang D."/>
            <person name="Zhang A."/>
            <person name="Wang J."/>
        </authorList>
    </citation>
    <scope>NUCLEOTIDE SEQUENCE</scope>
    <source>
        <strain evidence="7">cv. G1812</strain>
    </source>
</reference>
<dbReference type="EnsemblPlants" id="TuG1812G0700003157.01.T02">
    <property type="protein sequence ID" value="TuG1812G0700003157.01.T02"/>
    <property type="gene ID" value="TuG1812G0700003157.01"/>
</dbReference>
<evidence type="ECO:0000256" key="2">
    <source>
        <dbReference type="ARBA" id="ARBA00009530"/>
    </source>
</evidence>
<keyword evidence="5" id="KW-0472">Membrane</keyword>
<reference evidence="6" key="3">
    <citation type="submission" date="2022-06" db="UniProtKB">
        <authorList>
            <consortium name="EnsemblPlants"/>
        </authorList>
    </citation>
    <scope>IDENTIFICATION</scope>
</reference>
<comment type="subcellular location">
    <subcellularLocation>
        <location evidence="1">Membrane</location>
    </subcellularLocation>
</comment>
<dbReference type="Gramene" id="TuG1812G0700003157.01.T02">
    <property type="protein sequence ID" value="TuG1812G0700003157.01.T02"/>
    <property type="gene ID" value="TuG1812G0700003157.01"/>
</dbReference>
<evidence type="ECO:0000256" key="3">
    <source>
        <dbReference type="ARBA" id="ARBA00022692"/>
    </source>
</evidence>
<keyword evidence="4" id="KW-1133">Transmembrane helix</keyword>
<dbReference type="InterPro" id="IPR000612">
    <property type="entry name" value="PMP3"/>
</dbReference>